<dbReference type="HOGENOM" id="CLU_1946833_0_0_10"/>
<evidence type="ECO:0000313" key="1">
    <source>
        <dbReference type="EMBL" id="ERJ64187.1"/>
    </source>
</evidence>
<accession>A0A0E2LNY2</accession>
<dbReference type="AlphaFoldDB" id="A0A0E2LNY2"/>
<protein>
    <submittedName>
        <fullName evidence="1">Uncharacterized protein</fullName>
    </submittedName>
</protein>
<proteinExistence type="predicted"/>
<gene>
    <name evidence="1" type="ORF">HMPREF1555_01912</name>
</gene>
<dbReference type="EMBL" id="AWUW01000137">
    <property type="protein sequence ID" value="ERJ64187.1"/>
    <property type="molecule type" value="Genomic_DNA"/>
</dbReference>
<reference evidence="1 2" key="1">
    <citation type="submission" date="2013-06" db="EMBL/GenBank/DDBJ databases">
        <authorList>
            <person name="Weinstock G."/>
            <person name="Sodergren E."/>
            <person name="Lobos E.A."/>
            <person name="Fulton L."/>
            <person name="Fulton R."/>
            <person name="Courtney L."/>
            <person name="Fronick C."/>
            <person name="O'Laughlin M."/>
            <person name="Godfrey J."/>
            <person name="Wilson R.M."/>
            <person name="Miner T."/>
            <person name="Farmer C."/>
            <person name="Delehaunty K."/>
            <person name="Cordes M."/>
            <person name="Minx P."/>
            <person name="Tomlinson C."/>
            <person name="Chen J."/>
            <person name="Wollam A."/>
            <person name="Pepin K.H."/>
            <person name="Bhonagiri V."/>
            <person name="Zhang X."/>
            <person name="Warren W."/>
            <person name="Mitreva M."/>
            <person name="Mardis E.R."/>
            <person name="Wilson R.K."/>
        </authorList>
    </citation>
    <scope>NUCLEOTIDE SEQUENCE [LARGE SCALE GENOMIC DNA]</scope>
    <source>
        <strain evidence="1 2">F0570</strain>
    </source>
</reference>
<name>A0A0E2LNY2_PORGN</name>
<evidence type="ECO:0000313" key="2">
    <source>
        <dbReference type="Proteomes" id="UP000016630"/>
    </source>
</evidence>
<dbReference type="Proteomes" id="UP000016630">
    <property type="component" value="Unassembled WGS sequence"/>
</dbReference>
<organism evidence="1 2">
    <name type="scientific">Porphyromonas gingivalis F0570</name>
    <dbReference type="NCBI Taxonomy" id="1227271"/>
    <lineage>
        <taxon>Bacteria</taxon>
        <taxon>Pseudomonadati</taxon>
        <taxon>Bacteroidota</taxon>
        <taxon>Bacteroidia</taxon>
        <taxon>Bacteroidales</taxon>
        <taxon>Porphyromonadaceae</taxon>
        <taxon>Porphyromonas</taxon>
    </lineage>
</organism>
<sequence length="129" mass="14071">MKKGEALSGASPSVLSELSWVNKLTWSFTNKYRSFRPSHPPVTPHASVEELLAEFQADSIAKASQALQPICGLHVLNGDQLWPAFVHGRFPAVDSSLQACNDNLAREIPCRKPAAKNFVCKIPCCKPAV</sequence>
<comment type="caution">
    <text evidence="1">The sequence shown here is derived from an EMBL/GenBank/DDBJ whole genome shotgun (WGS) entry which is preliminary data.</text>
</comment>